<evidence type="ECO:0000313" key="5">
    <source>
        <dbReference type="Proteomes" id="UP000189580"/>
    </source>
</evidence>
<keyword evidence="2" id="KW-0812">Transmembrane</keyword>
<dbReference type="GO" id="GO:0005783">
    <property type="term" value="C:endoplasmic reticulum"/>
    <property type="evidence" value="ECO:0007669"/>
    <property type="project" value="TreeGrafter"/>
</dbReference>
<reference evidence="4 5" key="1">
    <citation type="submission" date="2016-02" db="EMBL/GenBank/DDBJ databases">
        <title>Complete genome sequence and transcriptome regulation of the pentose utilising yeast Sugiyamaella lignohabitans.</title>
        <authorList>
            <person name="Bellasio M."/>
            <person name="Peymann A."/>
            <person name="Valli M."/>
            <person name="Sipitzky M."/>
            <person name="Graf A."/>
            <person name="Sauer M."/>
            <person name="Marx H."/>
            <person name="Mattanovich D."/>
        </authorList>
    </citation>
    <scope>NUCLEOTIDE SEQUENCE [LARGE SCALE GENOMIC DNA]</scope>
    <source>
        <strain evidence="4 5">CBS 10342</strain>
    </source>
</reference>
<dbReference type="EMBL" id="CP014500">
    <property type="protein sequence ID" value="ANB11532.1"/>
    <property type="molecule type" value="Genomic_DNA"/>
</dbReference>
<gene>
    <name evidence="4" type="primary">SCJ1</name>
    <name evidence="4" type="ORF">AWJ20_4349</name>
</gene>
<dbReference type="GO" id="GO:0051787">
    <property type="term" value="F:misfolded protein binding"/>
    <property type="evidence" value="ECO:0007669"/>
    <property type="project" value="TreeGrafter"/>
</dbReference>
<dbReference type="PANTHER" id="PTHR44360:SF1">
    <property type="entry name" value="DNAJ HOMOLOG SUBFAMILY B MEMBER 9"/>
    <property type="match status" value="1"/>
</dbReference>
<dbReference type="KEGG" id="slb:AWJ20_4349"/>
<dbReference type="GO" id="GO:0051087">
    <property type="term" value="F:protein-folding chaperone binding"/>
    <property type="evidence" value="ECO:0007669"/>
    <property type="project" value="TreeGrafter"/>
</dbReference>
<accession>A0A167CD46</accession>
<keyword evidence="5" id="KW-1185">Reference proteome</keyword>
<dbReference type="PROSITE" id="PS50076">
    <property type="entry name" value="DNAJ_2"/>
    <property type="match status" value="1"/>
</dbReference>
<dbReference type="GO" id="GO:0036503">
    <property type="term" value="P:ERAD pathway"/>
    <property type="evidence" value="ECO:0007669"/>
    <property type="project" value="TreeGrafter"/>
</dbReference>
<sequence length="348" mass="39644">MTSSKGTLSVIGWFFIPDVVTSLVQNIYYKVTGKPVLRGHAQFQQHRRVIYIGVIAIYLIYSVVDAYWSVVYEGNALDGAYRGLYTVLGVDHRASSQQIKSAYRRLSVRFHPDKVTAATSHDTWLAIKSSYEVLSDPVLRFGYDRLGYNVLAWKLAALKNSQSFSSIPLDEVFTMTDIVRRGLKESLYGYYLVTFVSILFLNLIGYARHARYWRYYILLAAFMAEVTIITRSTPIDLFPGLDLIPFQAIALMRRLLVSVFIGLNQIAPQLQPPELNETIVHSLLDQIINLSTHLKQERANSLVFEYAPFPDERDAIKKRIVEQLLEHELRCDPEVADAMAQAAAKVRK</sequence>
<dbReference type="PRINTS" id="PR00625">
    <property type="entry name" value="JDOMAIN"/>
</dbReference>
<feature type="transmembrane region" description="Helical" evidence="2">
    <location>
        <begin position="188"/>
        <end position="206"/>
    </location>
</feature>
<dbReference type="AlphaFoldDB" id="A0A167CD46"/>
<dbReference type="CDD" id="cd06257">
    <property type="entry name" value="DnaJ"/>
    <property type="match status" value="1"/>
</dbReference>
<proteinExistence type="predicted"/>
<dbReference type="PANTHER" id="PTHR44360">
    <property type="entry name" value="DNAJ HOMOLOG SUBFAMILY B MEMBER 9"/>
    <property type="match status" value="1"/>
</dbReference>
<dbReference type="Gene3D" id="1.10.287.110">
    <property type="entry name" value="DnaJ domain"/>
    <property type="match status" value="1"/>
</dbReference>
<evidence type="ECO:0000256" key="2">
    <source>
        <dbReference type="SAM" id="Phobius"/>
    </source>
</evidence>
<dbReference type="RefSeq" id="XP_018734009.1">
    <property type="nucleotide sequence ID" value="XM_018881416.1"/>
</dbReference>
<dbReference type="InterPro" id="IPR001623">
    <property type="entry name" value="DnaJ_domain"/>
</dbReference>
<keyword evidence="2" id="KW-1133">Transmembrane helix</keyword>
<dbReference type="GeneID" id="30036471"/>
<evidence type="ECO:0000256" key="1">
    <source>
        <dbReference type="ARBA" id="ARBA00023186"/>
    </source>
</evidence>
<dbReference type="Proteomes" id="UP000189580">
    <property type="component" value="Chromosome c"/>
</dbReference>
<feature type="transmembrane region" description="Helical" evidence="2">
    <location>
        <begin position="49"/>
        <end position="68"/>
    </location>
</feature>
<feature type="transmembrane region" description="Helical" evidence="2">
    <location>
        <begin position="213"/>
        <end position="232"/>
    </location>
</feature>
<name>A0A167CD46_9ASCO</name>
<dbReference type="SUPFAM" id="SSF46565">
    <property type="entry name" value="Chaperone J-domain"/>
    <property type="match status" value="1"/>
</dbReference>
<evidence type="ECO:0000259" key="3">
    <source>
        <dbReference type="PROSITE" id="PS50076"/>
    </source>
</evidence>
<dbReference type="InterPro" id="IPR051948">
    <property type="entry name" value="Hsp70_co-chaperone_J-domain"/>
</dbReference>
<dbReference type="SMART" id="SM00271">
    <property type="entry name" value="DnaJ"/>
    <property type="match status" value="1"/>
</dbReference>
<feature type="domain" description="J" evidence="3">
    <location>
        <begin position="83"/>
        <end position="147"/>
    </location>
</feature>
<dbReference type="OrthoDB" id="436519at2759"/>
<keyword evidence="2" id="KW-0472">Membrane</keyword>
<keyword evidence="1" id="KW-0143">Chaperone</keyword>
<dbReference type="Pfam" id="PF00226">
    <property type="entry name" value="DnaJ"/>
    <property type="match status" value="1"/>
</dbReference>
<feature type="transmembrane region" description="Helical" evidence="2">
    <location>
        <begin position="6"/>
        <end position="28"/>
    </location>
</feature>
<evidence type="ECO:0000313" key="4">
    <source>
        <dbReference type="EMBL" id="ANB11532.1"/>
    </source>
</evidence>
<organism evidence="4 5">
    <name type="scientific">Sugiyamaella lignohabitans</name>
    <dbReference type="NCBI Taxonomy" id="796027"/>
    <lineage>
        <taxon>Eukaryota</taxon>
        <taxon>Fungi</taxon>
        <taxon>Dikarya</taxon>
        <taxon>Ascomycota</taxon>
        <taxon>Saccharomycotina</taxon>
        <taxon>Dipodascomycetes</taxon>
        <taxon>Dipodascales</taxon>
        <taxon>Trichomonascaceae</taxon>
        <taxon>Sugiyamaella</taxon>
    </lineage>
</organism>
<dbReference type="InterPro" id="IPR036869">
    <property type="entry name" value="J_dom_sf"/>
</dbReference>
<protein>
    <submittedName>
        <fullName evidence="4">Scj1p</fullName>
    </submittedName>
</protein>